<sequence length="378" mass="42969">MKLQDARVGEVVHIRQRPAAFSFFPTYQGAKREGVHSTLFATDPWNIIRHNLEKITDVPAQRQALAFLVQARDFFVAAQNSDVSAAKPLLLYYAFLNLAKCLVTKRRGAVLGTVHHGLSEKLPTTANAIHGHVSIDISKSPGTSAFVMFAQALGAALPTPVAPNTHVQMRSQDFLGQVLIGHRVFCQAEGMIERFISLHRIDYMQDAAAKHVWTRVHAFADDFTRLGYAMTSLSKYLDDGMKWRNVKCDTEIDSRRIIEAETTTTMQYGHRPSQVIGQLSQKIRSRLWRSVTAYPPYRKYYLYQPSSSQIILDQLMTIYLSTFYFGSITRYKPEQFDYILKSPIGPFVFEFFSNQPTQFLYLMASEFMQQEVAKAAIT</sequence>
<protein>
    <submittedName>
        <fullName evidence="1">Uncharacterized protein</fullName>
    </submittedName>
</protein>
<reference evidence="2" key="1">
    <citation type="submission" date="2014-08" db="EMBL/GenBank/DDBJ databases">
        <authorList>
            <person name="Moulin L."/>
        </authorList>
    </citation>
    <scope>NUCLEOTIDE SEQUENCE [LARGE SCALE GENOMIC DNA]</scope>
</reference>
<dbReference type="AlphaFoldDB" id="A0A090E9U8"/>
<evidence type="ECO:0000313" key="2">
    <source>
        <dbReference type="Proteomes" id="UP000045285"/>
    </source>
</evidence>
<proteinExistence type="predicted"/>
<name>A0A090E9U8_MESPL</name>
<dbReference type="EMBL" id="CCMZ01000035">
    <property type="protein sequence ID" value="CDX24343.1"/>
    <property type="molecule type" value="Genomic_DNA"/>
</dbReference>
<organism evidence="1 2">
    <name type="scientific">Mesorhizobium plurifarium</name>
    <dbReference type="NCBI Taxonomy" id="69974"/>
    <lineage>
        <taxon>Bacteria</taxon>
        <taxon>Pseudomonadati</taxon>
        <taxon>Pseudomonadota</taxon>
        <taxon>Alphaproteobacteria</taxon>
        <taxon>Hyphomicrobiales</taxon>
        <taxon>Phyllobacteriaceae</taxon>
        <taxon>Mesorhizobium</taxon>
    </lineage>
</organism>
<accession>A0A090E9U8</accession>
<evidence type="ECO:0000313" key="1">
    <source>
        <dbReference type="EMBL" id="CDX24343.1"/>
    </source>
</evidence>
<gene>
    <name evidence="1" type="ORF">MPL3356_400024</name>
</gene>
<dbReference type="InterPro" id="IPR026988">
    <property type="entry name" value="YaaC-like"/>
</dbReference>
<dbReference type="Pfam" id="PF14175">
    <property type="entry name" value="YaaC"/>
    <property type="match status" value="1"/>
</dbReference>
<keyword evidence="2" id="KW-1185">Reference proteome</keyword>
<dbReference type="Proteomes" id="UP000045285">
    <property type="component" value="Unassembled WGS sequence"/>
</dbReference>